<proteinExistence type="predicted"/>
<protein>
    <submittedName>
        <fullName evidence="1">Uncharacterized protein</fullName>
    </submittedName>
</protein>
<name>A0A0B6YAH0_9EUPU</name>
<feature type="non-terminal residue" evidence="1">
    <location>
        <position position="1"/>
    </location>
</feature>
<organism evidence="1">
    <name type="scientific">Arion vulgaris</name>
    <dbReference type="NCBI Taxonomy" id="1028688"/>
    <lineage>
        <taxon>Eukaryota</taxon>
        <taxon>Metazoa</taxon>
        <taxon>Spiralia</taxon>
        <taxon>Lophotrochozoa</taxon>
        <taxon>Mollusca</taxon>
        <taxon>Gastropoda</taxon>
        <taxon>Heterobranchia</taxon>
        <taxon>Euthyneura</taxon>
        <taxon>Panpulmonata</taxon>
        <taxon>Eupulmonata</taxon>
        <taxon>Stylommatophora</taxon>
        <taxon>Helicina</taxon>
        <taxon>Arionoidea</taxon>
        <taxon>Arionidae</taxon>
        <taxon>Arion</taxon>
    </lineage>
</organism>
<dbReference type="Gene3D" id="1.10.150.20">
    <property type="entry name" value="5' to 3' exonuclease, C-terminal subdomain"/>
    <property type="match status" value="1"/>
</dbReference>
<accession>A0A0B6YAH0</accession>
<sequence>PAQLSSAKEEMFSFVLAMPGVTVPQAINLAYRFRQLLNCFQVQQVLYKRGVA</sequence>
<evidence type="ECO:0000313" key="1">
    <source>
        <dbReference type="EMBL" id="CEK53093.1"/>
    </source>
</evidence>
<dbReference type="EMBL" id="HACG01006228">
    <property type="protein sequence ID" value="CEK53093.1"/>
    <property type="molecule type" value="Transcribed_RNA"/>
</dbReference>
<reference evidence="1" key="1">
    <citation type="submission" date="2014-12" db="EMBL/GenBank/DDBJ databases">
        <title>Insight into the proteome of Arion vulgaris.</title>
        <authorList>
            <person name="Aradska J."/>
            <person name="Bulat T."/>
            <person name="Smidak R."/>
            <person name="Sarate P."/>
            <person name="Gangsoo J."/>
            <person name="Sialana F."/>
            <person name="Bilban M."/>
            <person name="Lubec G."/>
        </authorList>
    </citation>
    <scope>NUCLEOTIDE SEQUENCE</scope>
    <source>
        <tissue evidence="1">Skin</tissue>
    </source>
</reference>
<gene>
    <name evidence="1" type="primary">ORF19048</name>
</gene>
<dbReference type="AlphaFoldDB" id="A0A0B6YAH0"/>